<evidence type="ECO:0000313" key="4">
    <source>
        <dbReference type="EMBL" id="PJM75349.1"/>
    </source>
</evidence>
<feature type="region of interest" description="Disordered" evidence="3">
    <location>
        <begin position="33"/>
        <end position="58"/>
    </location>
</feature>
<evidence type="ECO:0000256" key="1">
    <source>
        <dbReference type="ARBA" id="ARBA00022741"/>
    </source>
</evidence>
<dbReference type="EMBL" id="PEBK01000004">
    <property type="protein sequence ID" value="PJM75349.1"/>
    <property type="molecule type" value="Genomic_DNA"/>
</dbReference>
<dbReference type="Proteomes" id="UP000231451">
    <property type="component" value="Unassembled WGS sequence"/>
</dbReference>
<organism evidence="4 5">
    <name type="scientific">Bifidobacterium simiarum</name>
    <dbReference type="NCBI Taxonomy" id="2045441"/>
    <lineage>
        <taxon>Bacteria</taxon>
        <taxon>Bacillati</taxon>
        <taxon>Actinomycetota</taxon>
        <taxon>Actinomycetes</taxon>
        <taxon>Bifidobacteriales</taxon>
        <taxon>Bifidobacteriaceae</taxon>
        <taxon>Bifidobacterium</taxon>
    </lineage>
</organism>
<proteinExistence type="predicted"/>
<dbReference type="InterPro" id="IPR008280">
    <property type="entry name" value="Tub_FtsZ_C"/>
</dbReference>
<evidence type="ECO:0000256" key="2">
    <source>
        <dbReference type="ARBA" id="ARBA00023134"/>
    </source>
</evidence>
<dbReference type="InterPro" id="IPR037103">
    <property type="entry name" value="Tubulin/FtsZ-like_C"/>
</dbReference>
<accession>A0A2M9HEW4</accession>
<keyword evidence="2" id="KW-0342">GTP-binding</keyword>
<keyword evidence="5" id="KW-1185">Reference proteome</keyword>
<keyword evidence="1" id="KW-0547">Nucleotide-binding</keyword>
<sequence length="432" mass="46855">MNSLFDNAFSDADQGVDDHADTLAAMLKVAAKSFQGRPKDGNEDSPVDESSDATSDDSCADELHDLFSKAFLEDDDTAQVAAVMADLKESDARPAPDAAKNAQYADTIDWLRGDVTFAEERSLAAETMSMMIRMQAESLLNAKLDYWSYILVKFARSRGFLLDEHLARVWLCSKMTGVVRDMLEEQAGIALGVGHTLTNIARAGGTSQPNVRTKWPHIRDYADAYRAMKTNGDAHTAVIGNRFVSFSPADDKEYLDRARRIVEEHRKTREVPVGQTAEGVPDDRINDDDSASDIMSVDELSAAQRMNLGLGVAFDLTDVVSKVGLDVKEVHDMLSQGDCLWAGVGEARGKDAAGEAMRAACKEVFDEAGMNVQNVLASITAAPDPDTEAVSRSMRAVVKIWKQTKLAWGLAVDGDMPAGAVRVVLLASGKSE</sequence>
<evidence type="ECO:0000313" key="5">
    <source>
        <dbReference type="Proteomes" id="UP000231451"/>
    </source>
</evidence>
<dbReference type="GO" id="GO:0005525">
    <property type="term" value="F:GTP binding"/>
    <property type="evidence" value="ECO:0007669"/>
    <property type="project" value="UniProtKB-KW"/>
</dbReference>
<dbReference type="AlphaFoldDB" id="A0A2M9HEW4"/>
<dbReference type="Gene3D" id="3.30.1330.20">
    <property type="entry name" value="Tubulin/FtsZ, C-terminal domain"/>
    <property type="match status" value="1"/>
</dbReference>
<protein>
    <submittedName>
        <fullName evidence="4">Uncharacterized protein</fullName>
    </submittedName>
</protein>
<comment type="caution">
    <text evidence="4">The sequence shown here is derived from an EMBL/GenBank/DDBJ whole genome shotgun (WGS) entry which is preliminary data.</text>
</comment>
<reference evidence="4 5" key="1">
    <citation type="submission" date="2017-10" db="EMBL/GenBank/DDBJ databases">
        <title>Draft genome sequences of strains TRE 1, TRE 9, TRE H and TRI 7, isolated from tamarins, belonging to four potential novel Bifidobacterium species.</title>
        <authorList>
            <person name="Mattarelli P."/>
            <person name="Modesto M."/>
            <person name="Puglisi E."/>
            <person name="Morelli L."/>
            <person name="Spezio C."/>
            <person name="Bonetti A."/>
            <person name="Sandri C."/>
        </authorList>
    </citation>
    <scope>NUCLEOTIDE SEQUENCE [LARGE SCALE GENOMIC DNA]</scope>
    <source>
        <strain evidence="5">TRI7</strain>
    </source>
</reference>
<feature type="compositionally biased region" description="Acidic residues" evidence="3">
    <location>
        <begin position="43"/>
        <end position="58"/>
    </location>
</feature>
<name>A0A2M9HEW4_9BIFI</name>
<evidence type="ECO:0000256" key="3">
    <source>
        <dbReference type="SAM" id="MobiDB-lite"/>
    </source>
</evidence>
<dbReference type="SUPFAM" id="SSF55307">
    <property type="entry name" value="Tubulin C-terminal domain-like"/>
    <property type="match status" value="1"/>
</dbReference>
<gene>
    <name evidence="4" type="ORF">CSQ87_04865</name>
</gene>